<evidence type="ECO:0000313" key="3">
    <source>
        <dbReference type="Proteomes" id="UP000250235"/>
    </source>
</evidence>
<sequence>MMRGLAAPTAAPPAASVRPSGRTGCTPPRNDCVWPLAIAGHHAWPARMASCAVARAMGRRARRLPAEFFFFVSSIQIRDLDEILATIVLKDPSLGSDTTVGEPWQIRIPSPDEAAEEQN</sequence>
<keyword evidence="3" id="KW-1185">Reference proteome</keyword>
<feature type="region of interest" description="Disordered" evidence="1">
    <location>
        <begin position="1"/>
        <end position="24"/>
    </location>
</feature>
<proteinExistence type="predicted"/>
<name>A0A2Z6ZXX7_9LAMI</name>
<dbReference type="Proteomes" id="UP000250235">
    <property type="component" value="Unassembled WGS sequence"/>
</dbReference>
<organism evidence="2 3">
    <name type="scientific">Dorcoceras hygrometricum</name>
    <dbReference type="NCBI Taxonomy" id="472368"/>
    <lineage>
        <taxon>Eukaryota</taxon>
        <taxon>Viridiplantae</taxon>
        <taxon>Streptophyta</taxon>
        <taxon>Embryophyta</taxon>
        <taxon>Tracheophyta</taxon>
        <taxon>Spermatophyta</taxon>
        <taxon>Magnoliopsida</taxon>
        <taxon>eudicotyledons</taxon>
        <taxon>Gunneridae</taxon>
        <taxon>Pentapetalae</taxon>
        <taxon>asterids</taxon>
        <taxon>lamiids</taxon>
        <taxon>Lamiales</taxon>
        <taxon>Gesneriaceae</taxon>
        <taxon>Didymocarpoideae</taxon>
        <taxon>Trichosporeae</taxon>
        <taxon>Loxocarpinae</taxon>
        <taxon>Dorcoceras</taxon>
    </lineage>
</organism>
<protein>
    <submittedName>
        <fullName evidence="2">Uncharacterized protein</fullName>
    </submittedName>
</protein>
<dbReference type="AlphaFoldDB" id="A0A2Z6ZXX7"/>
<gene>
    <name evidence="2" type="ORF">F511_47227</name>
</gene>
<evidence type="ECO:0000313" key="2">
    <source>
        <dbReference type="EMBL" id="KZT75748.1"/>
    </source>
</evidence>
<accession>A0A2Z6ZXX7</accession>
<evidence type="ECO:0000256" key="1">
    <source>
        <dbReference type="SAM" id="MobiDB-lite"/>
    </source>
</evidence>
<reference evidence="2 3" key="1">
    <citation type="journal article" date="2015" name="Proc. Natl. Acad. Sci. U.S.A.">
        <title>The resurrection genome of Boea hygrometrica: A blueprint for survival of dehydration.</title>
        <authorList>
            <person name="Xiao L."/>
            <person name="Yang G."/>
            <person name="Zhang L."/>
            <person name="Yang X."/>
            <person name="Zhao S."/>
            <person name="Ji Z."/>
            <person name="Zhou Q."/>
            <person name="Hu M."/>
            <person name="Wang Y."/>
            <person name="Chen M."/>
            <person name="Xu Y."/>
            <person name="Jin H."/>
            <person name="Xiao X."/>
            <person name="Hu G."/>
            <person name="Bao F."/>
            <person name="Hu Y."/>
            <person name="Wan P."/>
            <person name="Li L."/>
            <person name="Deng X."/>
            <person name="Kuang T."/>
            <person name="Xiang C."/>
            <person name="Zhu J.K."/>
            <person name="Oliver M.J."/>
            <person name="He Y."/>
        </authorList>
    </citation>
    <scope>NUCLEOTIDE SEQUENCE [LARGE SCALE GENOMIC DNA]</scope>
    <source>
        <strain evidence="3">cv. XS01</strain>
    </source>
</reference>
<dbReference type="EMBL" id="KV197832">
    <property type="protein sequence ID" value="KZT75748.1"/>
    <property type="molecule type" value="Genomic_DNA"/>
</dbReference>
<feature type="region of interest" description="Disordered" evidence="1">
    <location>
        <begin position="97"/>
        <end position="119"/>
    </location>
</feature>
<feature type="compositionally biased region" description="Low complexity" evidence="1">
    <location>
        <begin position="1"/>
        <end position="15"/>
    </location>
</feature>